<name>A0A160FJU3_9BURK</name>
<reference evidence="1 2" key="1">
    <citation type="journal article" date="2016" name="Gene">
        <title>PacBio SMRT assembly of a complex multi-replicon genome reveals chlorocatechol degradative operon in a region of genome plasticity.</title>
        <authorList>
            <person name="Ricker N."/>
            <person name="Shen S.Y."/>
            <person name="Goordial J."/>
            <person name="Jin S."/>
            <person name="Fulthorpe R.R."/>
        </authorList>
    </citation>
    <scope>NUCLEOTIDE SEQUENCE [LARGE SCALE GENOMIC DNA]</scope>
    <source>
        <strain evidence="1 2">OLGA172</strain>
    </source>
</reference>
<accession>A0A160FJU3</accession>
<protein>
    <submittedName>
        <fullName evidence="1">Uncharacterized protein</fullName>
    </submittedName>
</protein>
<gene>
    <name evidence="1" type="ORF">AYM40_07635</name>
</gene>
<evidence type="ECO:0000313" key="1">
    <source>
        <dbReference type="EMBL" id="ANB72246.1"/>
    </source>
</evidence>
<sequence length="74" mass="8407">MHGDAIRLMSKLRRGVATIDVRMLGTGGFAVARAVQQRIFKLDIASREPWPEGSIAPCRVRWAEELPHPRREEL</sequence>
<evidence type="ECO:0000313" key="2">
    <source>
        <dbReference type="Proteomes" id="UP000076852"/>
    </source>
</evidence>
<proteinExistence type="predicted"/>
<keyword evidence="2" id="KW-1185">Reference proteome</keyword>
<dbReference type="Proteomes" id="UP000076852">
    <property type="component" value="Chromosome 1"/>
</dbReference>
<dbReference type="STRING" id="1804984.AYM40_07635"/>
<dbReference type="KEGG" id="buz:AYM40_07635"/>
<dbReference type="EMBL" id="CP014578">
    <property type="protein sequence ID" value="ANB72246.1"/>
    <property type="molecule type" value="Genomic_DNA"/>
</dbReference>
<dbReference type="AlphaFoldDB" id="A0A160FJU3"/>
<organism evidence="1 2">
    <name type="scientific">Paraburkholderia phytofirmans OLGA172</name>
    <dbReference type="NCBI Taxonomy" id="1417228"/>
    <lineage>
        <taxon>Bacteria</taxon>
        <taxon>Pseudomonadati</taxon>
        <taxon>Pseudomonadota</taxon>
        <taxon>Betaproteobacteria</taxon>
        <taxon>Burkholderiales</taxon>
        <taxon>Burkholderiaceae</taxon>
        <taxon>Paraburkholderia</taxon>
    </lineage>
</organism>